<dbReference type="AlphaFoldDB" id="A0A9P8E717"/>
<feature type="repeat" description="TPR" evidence="1">
    <location>
        <begin position="779"/>
        <end position="812"/>
    </location>
</feature>
<accession>A0A9P8E717</accession>
<dbReference type="PROSITE" id="PS50005">
    <property type="entry name" value="TPR"/>
    <property type="match status" value="2"/>
</dbReference>
<name>A0A9P8E717_AURME</name>
<dbReference type="PANTHER" id="PTHR46082">
    <property type="entry name" value="ATP/GTP-BINDING PROTEIN-RELATED"/>
    <property type="match status" value="1"/>
</dbReference>
<sequence length="940" mass="106303">MVRPVTDDDTGFKVLYEPELLESESNDVVDIVAVHGIGAHPDDTWCKLRQVGLDATDPKSYVNWLSDPAMLPKVVPNARIMRYGYKSMWFGQDAIKQNSSRVAHRLLIALRRKRQEYPFRPLVVVAHCFGGLVVLKALLDAYHDTKEWQGIFQSTTGLVFFGTPFRGAEGMSQSEMLQAALSEYEEEEVHTEVLRILDPGNELLQDLVDSFGKTRSLPNRAQVACFFELQPSNVGAIVGKQKKKRFVVSESSGCLDVSEATEKYSLERSHFNMNKFSKPTEEDFMTVSEVVQRMAKAAPGLLLARSSFPFSLKGVPAIDHFVQRVSDMQKLEEYFFPQQPDLTRRKMFVVHGLGGIGKTQLCIEFVRRHHEKYSAVFWLDGSSEDALQQSFIDVVAKLPADEVQLGLVRAAEQASPDQRLIVRGVLDWLSLASNQRWLLVIDNVDRDHTTKEKDPLAYDVEEYLPTADHGNMLITSRLSTLRAPRNSLRLTRVDRDQGRAILEATGGETMLAQDKSSIDALLEKLSGLPLALTQAGAYIGQTAVSIVQYLKYYDSTWKDLMERQDEYPLQEYAQRSVLTTWKISYEQVKNQSEAASNLLQLWSFLYAGDLWYELVACTEELGSETVVPSWLTLLAQNKLDFDRALALLIKYSLVEGRTETASYAMHSVLHSWCRYLAESETEGETIQMLAIHTVGQMVPSKSAKEYWVLQRRLLPHGQAIYTYMRSETEVETDVNETWAYEKLAGMFTDQDRYTEAEEMYERALAGRGKALGPEHTSTLDTVNNLGSLYRRQGRLAEAEAMYKRALAGYEKALGREHTSTLSTVNNLGNLYRDQGRLAEAEEMYRRALEGKEKALGLEHTSTLETAQHSRALRMLSRESTAIDGTGDYRAALPECSESRLAQHATLLSPSPTTPNLKSGVEQSKHRSRKRDAFFRKLRLR</sequence>
<dbReference type="SMART" id="SM00028">
    <property type="entry name" value="TPR"/>
    <property type="match status" value="3"/>
</dbReference>
<dbReference type="Pfam" id="PF13374">
    <property type="entry name" value="TPR_10"/>
    <property type="match status" value="1"/>
</dbReference>
<dbReference type="InterPro" id="IPR029058">
    <property type="entry name" value="AB_hydrolase_fold"/>
</dbReference>
<dbReference type="Proteomes" id="UP000779574">
    <property type="component" value="Unassembled WGS sequence"/>
</dbReference>
<dbReference type="Gene3D" id="3.40.50.300">
    <property type="entry name" value="P-loop containing nucleotide triphosphate hydrolases"/>
    <property type="match status" value="1"/>
</dbReference>
<dbReference type="SUPFAM" id="SSF52540">
    <property type="entry name" value="P-loop containing nucleoside triphosphate hydrolases"/>
    <property type="match status" value="1"/>
</dbReference>
<feature type="compositionally biased region" description="Polar residues" evidence="2">
    <location>
        <begin position="906"/>
        <end position="916"/>
    </location>
</feature>
<evidence type="ECO:0000313" key="5">
    <source>
        <dbReference type="Proteomes" id="UP000779574"/>
    </source>
</evidence>
<dbReference type="EMBL" id="JAHFXF010000834">
    <property type="protein sequence ID" value="KAG9681945.1"/>
    <property type="molecule type" value="Genomic_DNA"/>
</dbReference>
<comment type="caution">
    <text evidence="3">The sequence shown here is derived from an EMBL/GenBank/DDBJ whole genome shotgun (WGS) entry which is preliminary data.</text>
</comment>
<dbReference type="Gene3D" id="1.25.40.10">
    <property type="entry name" value="Tetratricopeptide repeat domain"/>
    <property type="match status" value="1"/>
</dbReference>
<dbReference type="PANTHER" id="PTHR46082:SF6">
    <property type="entry name" value="AAA+ ATPASE DOMAIN-CONTAINING PROTEIN-RELATED"/>
    <property type="match status" value="1"/>
</dbReference>
<dbReference type="PRINTS" id="PR00364">
    <property type="entry name" value="DISEASERSIST"/>
</dbReference>
<evidence type="ECO:0000313" key="4">
    <source>
        <dbReference type="EMBL" id="KAH0210041.1"/>
    </source>
</evidence>
<dbReference type="InterPro" id="IPR011990">
    <property type="entry name" value="TPR-like_helical_dom_sf"/>
</dbReference>
<reference evidence="3" key="2">
    <citation type="submission" date="2021-08" db="EMBL/GenBank/DDBJ databases">
        <authorList>
            <person name="Gostincar C."/>
            <person name="Sun X."/>
            <person name="Song Z."/>
            <person name="Gunde-Cimerman N."/>
        </authorList>
    </citation>
    <scope>NUCLEOTIDE SEQUENCE</scope>
    <source>
        <strain evidence="4">EXF-8016</strain>
        <strain evidence="3">EXF-9911</strain>
    </source>
</reference>
<evidence type="ECO:0000313" key="3">
    <source>
        <dbReference type="EMBL" id="KAG9681945.1"/>
    </source>
</evidence>
<reference evidence="3" key="1">
    <citation type="journal article" date="2021" name="J Fungi (Basel)">
        <title>Virulence traits and population genomics of the black yeast Aureobasidium melanogenum.</title>
        <authorList>
            <person name="Cernosa A."/>
            <person name="Sun X."/>
            <person name="Gostincar C."/>
            <person name="Fang C."/>
            <person name="Gunde-Cimerman N."/>
            <person name="Song Z."/>
        </authorList>
    </citation>
    <scope>NUCLEOTIDE SEQUENCE</scope>
    <source>
        <strain evidence="4">EXF-8016</strain>
        <strain evidence="3">EXF-9911</strain>
    </source>
</reference>
<dbReference type="SUPFAM" id="SSF53474">
    <property type="entry name" value="alpha/beta-Hydrolases"/>
    <property type="match status" value="1"/>
</dbReference>
<dbReference type="InterPro" id="IPR019734">
    <property type="entry name" value="TPR_rpt"/>
</dbReference>
<protein>
    <recommendedName>
        <fullName evidence="6">NB-ARC domain-containing protein</fullName>
    </recommendedName>
</protein>
<dbReference type="InterPro" id="IPR053137">
    <property type="entry name" value="NLR-like"/>
</dbReference>
<dbReference type="Proteomes" id="UP000767238">
    <property type="component" value="Unassembled WGS sequence"/>
</dbReference>
<dbReference type="InterPro" id="IPR027417">
    <property type="entry name" value="P-loop_NTPase"/>
</dbReference>
<keyword evidence="1" id="KW-0802">TPR repeat</keyword>
<dbReference type="EMBL" id="JAHFYH010000190">
    <property type="protein sequence ID" value="KAH0210041.1"/>
    <property type="molecule type" value="Genomic_DNA"/>
</dbReference>
<organism evidence="3 5">
    <name type="scientific">Aureobasidium melanogenum</name>
    <name type="common">Aureobasidium pullulans var. melanogenum</name>
    <dbReference type="NCBI Taxonomy" id="46634"/>
    <lineage>
        <taxon>Eukaryota</taxon>
        <taxon>Fungi</taxon>
        <taxon>Dikarya</taxon>
        <taxon>Ascomycota</taxon>
        <taxon>Pezizomycotina</taxon>
        <taxon>Dothideomycetes</taxon>
        <taxon>Dothideomycetidae</taxon>
        <taxon>Dothideales</taxon>
        <taxon>Saccotheciaceae</taxon>
        <taxon>Aureobasidium</taxon>
    </lineage>
</organism>
<feature type="region of interest" description="Disordered" evidence="2">
    <location>
        <begin position="906"/>
        <end position="931"/>
    </location>
</feature>
<evidence type="ECO:0000256" key="2">
    <source>
        <dbReference type="SAM" id="MobiDB-lite"/>
    </source>
</evidence>
<dbReference type="GO" id="GO:0043531">
    <property type="term" value="F:ADP binding"/>
    <property type="evidence" value="ECO:0007669"/>
    <property type="project" value="InterPro"/>
</dbReference>
<dbReference type="Gene3D" id="3.40.50.1820">
    <property type="entry name" value="alpha/beta hydrolase"/>
    <property type="match status" value="1"/>
</dbReference>
<feature type="non-terminal residue" evidence="3">
    <location>
        <position position="1"/>
    </location>
</feature>
<feature type="repeat" description="TPR" evidence="1">
    <location>
        <begin position="821"/>
        <end position="854"/>
    </location>
</feature>
<dbReference type="SUPFAM" id="SSF48452">
    <property type="entry name" value="TPR-like"/>
    <property type="match status" value="1"/>
</dbReference>
<proteinExistence type="predicted"/>
<evidence type="ECO:0000256" key="1">
    <source>
        <dbReference type="PROSITE-ProRule" id="PRU00339"/>
    </source>
</evidence>
<evidence type="ECO:0008006" key="6">
    <source>
        <dbReference type="Google" id="ProtNLM"/>
    </source>
</evidence>
<gene>
    <name evidence="3" type="ORF">KCU76_g14141</name>
    <name evidence="4" type="ORF">KCV03_g10180</name>
</gene>
<dbReference type="Pfam" id="PF13424">
    <property type="entry name" value="TPR_12"/>
    <property type="match status" value="1"/>
</dbReference>